<keyword evidence="1" id="KW-0472">Membrane</keyword>
<protein>
    <submittedName>
        <fullName evidence="2">Uncharacterized protein</fullName>
    </submittedName>
</protein>
<accession>A0AAJ0DHY3</accession>
<keyword evidence="1" id="KW-1133">Transmembrane helix</keyword>
<feature type="transmembrane region" description="Helical" evidence="1">
    <location>
        <begin position="367"/>
        <end position="389"/>
    </location>
</feature>
<evidence type="ECO:0000313" key="3">
    <source>
        <dbReference type="Proteomes" id="UP001271007"/>
    </source>
</evidence>
<dbReference type="AlphaFoldDB" id="A0AAJ0DHY3"/>
<comment type="caution">
    <text evidence="2">The sequence shown here is derived from an EMBL/GenBank/DDBJ whole genome shotgun (WGS) entry which is preliminary data.</text>
</comment>
<organism evidence="2 3">
    <name type="scientific">Extremus antarcticus</name>
    <dbReference type="NCBI Taxonomy" id="702011"/>
    <lineage>
        <taxon>Eukaryota</taxon>
        <taxon>Fungi</taxon>
        <taxon>Dikarya</taxon>
        <taxon>Ascomycota</taxon>
        <taxon>Pezizomycotina</taxon>
        <taxon>Dothideomycetes</taxon>
        <taxon>Dothideomycetidae</taxon>
        <taxon>Mycosphaerellales</taxon>
        <taxon>Extremaceae</taxon>
        <taxon>Extremus</taxon>
    </lineage>
</organism>
<gene>
    <name evidence="2" type="ORF">LTR09_008618</name>
</gene>
<proteinExistence type="predicted"/>
<dbReference type="PANTHER" id="PTHR37576:SF2">
    <property type="entry name" value="DEFECT AT LOW TEMPERATURE PROTEIN 1"/>
    <property type="match status" value="1"/>
</dbReference>
<dbReference type="EMBL" id="JAWDJX010000034">
    <property type="protein sequence ID" value="KAK3050229.1"/>
    <property type="molecule type" value="Genomic_DNA"/>
</dbReference>
<dbReference type="PANTHER" id="PTHR37576">
    <property type="entry name" value="DEFECT AT LOW TEMPERATURE PROTEIN 1"/>
    <property type="match status" value="1"/>
</dbReference>
<evidence type="ECO:0000313" key="2">
    <source>
        <dbReference type="EMBL" id="KAK3050229.1"/>
    </source>
</evidence>
<keyword evidence="1" id="KW-0812">Transmembrane</keyword>
<evidence type="ECO:0000256" key="1">
    <source>
        <dbReference type="SAM" id="Phobius"/>
    </source>
</evidence>
<name>A0AAJ0DHY3_9PEZI</name>
<sequence length="476" mass="51672">MLSLHWDWAMSVRLTKALSSGKRFNILARACICSTLIAIDGPLLQRASSVTHVSYRNPTTLGVTLSPEVPHGYSGEYKAVRASLIGVPENFGTADAYELLMNPDFSPILAEWAGGDPISIKLDSGSPDQISAHIQAPALARRRCRTSHFSGDYTELQNGRPTNVFNQMGVFVDFGLLTAPREGINMTVLFSTNRNCNEDNITQVTCELEPSIGLYPVTLQRSVATLVSPENPAIVAVANNTGVRPGDSISEGFTVSTMAGIVSAAQDRYNTEVSFGRVRRSPQSGSFQTGFFSLGFSDYSSNTCHGYRGPTEVLMAGLNDLMFRVGAKAATVLNNTDQAADLDQGLSMHQTVDAAQIGSHNVYTANYWYFLAAALLEFLCIACIMPLYWGYWRLGRSVSFSPLETAKAFDAPIFAHCHSNSLANKIASDFGERRVRYGPIADPLESGSEDSKTAEKLSFGLSSARRLLASDTVILR</sequence>
<keyword evidence="3" id="KW-1185">Reference proteome</keyword>
<reference evidence="2" key="1">
    <citation type="submission" date="2023-04" db="EMBL/GenBank/DDBJ databases">
        <title>Black Yeasts Isolated from many extreme environments.</title>
        <authorList>
            <person name="Coleine C."/>
            <person name="Stajich J.E."/>
            <person name="Selbmann L."/>
        </authorList>
    </citation>
    <scope>NUCLEOTIDE SEQUENCE</scope>
    <source>
        <strain evidence="2">CCFEE 5312</strain>
    </source>
</reference>
<dbReference type="Proteomes" id="UP001271007">
    <property type="component" value="Unassembled WGS sequence"/>
</dbReference>